<evidence type="ECO:0000313" key="3">
    <source>
        <dbReference type="Proteomes" id="UP000215616"/>
    </source>
</evidence>
<sequence length="69" mass="7773">MHIEYSDEQIMLRDSADRYLRDNYGFMVGLIFSGSAFVLIYAYSVRFLAVSFNTVESSPAGERPADQPG</sequence>
<keyword evidence="1" id="KW-0472">Membrane</keyword>
<feature type="transmembrane region" description="Helical" evidence="1">
    <location>
        <begin position="24"/>
        <end position="43"/>
    </location>
</feature>
<gene>
    <name evidence="2" type="ORF">B7Z12_19050</name>
</gene>
<name>A0A258CV05_CAUVI</name>
<dbReference type="Proteomes" id="UP000215616">
    <property type="component" value="Unassembled WGS sequence"/>
</dbReference>
<evidence type="ECO:0000256" key="1">
    <source>
        <dbReference type="SAM" id="Phobius"/>
    </source>
</evidence>
<dbReference type="AlphaFoldDB" id="A0A258CV05"/>
<dbReference type="EMBL" id="NCDQ01000455">
    <property type="protein sequence ID" value="OYW98882.1"/>
    <property type="molecule type" value="Genomic_DNA"/>
</dbReference>
<proteinExistence type="predicted"/>
<protein>
    <submittedName>
        <fullName evidence="2">Uncharacterized protein</fullName>
    </submittedName>
</protein>
<keyword evidence="1" id="KW-1133">Transmembrane helix</keyword>
<evidence type="ECO:0000313" key="2">
    <source>
        <dbReference type="EMBL" id="OYW98882.1"/>
    </source>
</evidence>
<comment type="caution">
    <text evidence="2">The sequence shown here is derived from an EMBL/GenBank/DDBJ whole genome shotgun (WGS) entry which is preliminary data.</text>
</comment>
<keyword evidence="1" id="KW-0812">Transmembrane</keyword>
<organism evidence="2 3">
    <name type="scientific">Caulobacter vibrioides</name>
    <name type="common">Caulobacter crescentus</name>
    <dbReference type="NCBI Taxonomy" id="155892"/>
    <lineage>
        <taxon>Bacteria</taxon>
        <taxon>Pseudomonadati</taxon>
        <taxon>Pseudomonadota</taxon>
        <taxon>Alphaproteobacteria</taxon>
        <taxon>Caulobacterales</taxon>
        <taxon>Caulobacteraceae</taxon>
        <taxon>Caulobacter</taxon>
    </lineage>
</organism>
<feature type="non-terminal residue" evidence="2">
    <location>
        <position position="69"/>
    </location>
</feature>
<reference evidence="2 3" key="1">
    <citation type="submission" date="2017-03" db="EMBL/GenBank/DDBJ databases">
        <title>Lifting the veil on microbial sulfur biogeochemistry in mining wastewaters.</title>
        <authorList>
            <person name="Kantor R.S."/>
            <person name="Colenbrander Nelson T."/>
            <person name="Marshall S."/>
            <person name="Bennett D."/>
            <person name="Apte S."/>
            <person name="Camacho D."/>
            <person name="Thomas B.C."/>
            <person name="Warren L.A."/>
            <person name="Banfield J.F."/>
        </authorList>
    </citation>
    <scope>NUCLEOTIDE SEQUENCE [LARGE SCALE GENOMIC DNA]</scope>
    <source>
        <strain evidence="2">32-67-7</strain>
    </source>
</reference>
<accession>A0A258CV05</accession>